<reference evidence="2 3" key="1">
    <citation type="submission" date="2020-08" db="EMBL/GenBank/DDBJ databases">
        <title>Genomic Encyclopedia of Type Strains, Phase IV (KMG-IV): sequencing the most valuable type-strain genomes for metagenomic binning, comparative biology and taxonomic classification.</title>
        <authorList>
            <person name="Goeker M."/>
        </authorList>
    </citation>
    <scope>NUCLEOTIDE SEQUENCE [LARGE SCALE GENOMIC DNA]</scope>
    <source>
        <strain evidence="2 3">DSM 17507</strain>
    </source>
</reference>
<gene>
    <name evidence="2" type="ORF">GGR37_003053</name>
</gene>
<dbReference type="PANTHER" id="PTHR46696">
    <property type="entry name" value="P450, PUTATIVE (EUROFUNG)-RELATED"/>
    <property type="match status" value="1"/>
</dbReference>
<evidence type="ECO:0000313" key="2">
    <source>
        <dbReference type="EMBL" id="MBB4614763.1"/>
    </source>
</evidence>
<keyword evidence="3" id="KW-1185">Reference proteome</keyword>
<dbReference type="Gene3D" id="1.10.630.10">
    <property type="entry name" value="Cytochrome P450"/>
    <property type="match status" value="1"/>
</dbReference>
<dbReference type="SUPFAM" id="SSF48264">
    <property type="entry name" value="Cytochrome P450"/>
    <property type="match status" value="1"/>
</dbReference>
<dbReference type="InterPro" id="IPR002397">
    <property type="entry name" value="Cyt_P450_B"/>
</dbReference>
<dbReference type="GO" id="GO:0005506">
    <property type="term" value="F:iron ion binding"/>
    <property type="evidence" value="ECO:0007669"/>
    <property type="project" value="InterPro"/>
</dbReference>
<dbReference type="PANTHER" id="PTHR46696:SF3">
    <property type="entry name" value="PULCHERRIMINIC ACID SYNTHASE"/>
    <property type="match status" value="1"/>
</dbReference>
<accession>A0A7W7EUT8</accession>
<name>A0A7W7EUT8_9SPHN</name>
<dbReference type="PRINTS" id="PR00359">
    <property type="entry name" value="BP450"/>
</dbReference>
<sequence length="110" mass="12166">MNDVEIDGKVIPAGSMVNVVLGSVNRDSCKYDDPDRFDIFRDKTARTMPFASGQHVCVGQHLAPVEMARALNAVLDRLPNLRLDPTKPVPQIRGNLLRVSDHLHVCFDSA</sequence>
<proteinExistence type="inferred from homology"/>
<evidence type="ECO:0000256" key="1">
    <source>
        <dbReference type="ARBA" id="ARBA00010617"/>
    </source>
</evidence>
<comment type="similarity">
    <text evidence="1">Belongs to the cytochrome P450 family.</text>
</comment>
<dbReference type="EMBL" id="JACHOA010000006">
    <property type="protein sequence ID" value="MBB4614763.1"/>
    <property type="molecule type" value="Genomic_DNA"/>
</dbReference>
<dbReference type="GO" id="GO:0016705">
    <property type="term" value="F:oxidoreductase activity, acting on paired donors, with incorporation or reduction of molecular oxygen"/>
    <property type="evidence" value="ECO:0007669"/>
    <property type="project" value="InterPro"/>
</dbReference>
<comment type="caution">
    <text evidence="2">The sequence shown here is derived from an EMBL/GenBank/DDBJ whole genome shotgun (WGS) entry which is preliminary data.</text>
</comment>
<dbReference type="InterPro" id="IPR001128">
    <property type="entry name" value="Cyt_P450"/>
</dbReference>
<evidence type="ECO:0000313" key="3">
    <source>
        <dbReference type="Proteomes" id="UP000538566"/>
    </source>
</evidence>
<organism evidence="2 3">
    <name type="scientific">Novosphingobium taihuense</name>
    <dbReference type="NCBI Taxonomy" id="260085"/>
    <lineage>
        <taxon>Bacteria</taxon>
        <taxon>Pseudomonadati</taxon>
        <taxon>Pseudomonadota</taxon>
        <taxon>Alphaproteobacteria</taxon>
        <taxon>Sphingomonadales</taxon>
        <taxon>Sphingomonadaceae</taxon>
        <taxon>Novosphingobium</taxon>
    </lineage>
</organism>
<dbReference type="InterPro" id="IPR036396">
    <property type="entry name" value="Cyt_P450_sf"/>
</dbReference>
<dbReference type="AlphaFoldDB" id="A0A7W7EUT8"/>
<protein>
    <submittedName>
        <fullName evidence="2">Cytochrome P450</fullName>
    </submittedName>
</protein>
<dbReference type="Proteomes" id="UP000538566">
    <property type="component" value="Unassembled WGS sequence"/>
</dbReference>
<dbReference type="GO" id="GO:0020037">
    <property type="term" value="F:heme binding"/>
    <property type="evidence" value="ECO:0007669"/>
    <property type="project" value="InterPro"/>
</dbReference>
<dbReference type="Pfam" id="PF00067">
    <property type="entry name" value="p450"/>
    <property type="match status" value="1"/>
</dbReference>
<dbReference type="GO" id="GO:0004497">
    <property type="term" value="F:monooxygenase activity"/>
    <property type="evidence" value="ECO:0007669"/>
    <property type="project" value="InterPro"/>
</dbReference>